<evidence type="ECO:0000313" key="2">
    <source>
        <dbReference type="EMBL" id="TYL40503.1"/>
    </source>
</evidence>
<dbReference type="InterPro" id="IPR036412">
    <property type="entry name" value="HAD-like_sf"/>
</dbReference>
<protein>
    <submittedName>
        <fullName evidence="2">HAD family hydrolase</fullName>
    </submittedName>
</protein>
<dbReference type="GO" id="GO:0006281">
    <property type="term" value="P:DNA repair"/>
    <property type="evidence" value="ECO:0007669"/>
    <property type="project" value="TreeGrafter"/>
</dbReference>
<proteinExistence type="inferred from homology"/>
<dbReference type="PANTHER" id="PTHR43434">
    <property type="entry name" value="PHOSPHOGLYCOLATE PHOSPHATASE"/>
    <property type="match status" value="1"/>
</dbReference>
<keyword evidence="2" id="KW-0378">Hydrolase</keyword>
<name>A0A8J8Q8J3_9EURY</name>
<keyword evidence="3" id="KW-1185">Reference proteome</keyword>
<accession>A0A8J8Q8J3</accession>
<gene>
    <name evidence="2" type="ORF">CV102_02740</name>
</gene>
<dbReference type="Gene3D" id="3.40.50.1000">
    <property type="entry name" value="HAD superfamily/HAD-like"/>
    <property type="match status" value="1"/>
</dbReference>
<comment type="caution">
    <text evidence="2">The sequence shown here is derived from an EMBL/GenBank/DDBJ whole genome shotgun (WGS) entry which is preliminary data.</text>
</comment>
<reference evidence="2" key="1">
    <citation type="submission" date="2017-11" db="EMBL/GenBank/DDBJ databases">
        <authorList>
            <person name="Kajale S.C."/>
            <person name="Sharma A."/>
        </authorList>
    </citation>
    <scope>NUCLEOTIDE SEQUENCE</scope>
    <source>
        <strain evidence="2">LS1_42</strain>
    </source>
</reference>
<sequence>MDGVILEGPGTPLSVYNRAADTAIDALGLEPTERQRRDLRDHGYENVESACSSLGVDPTEFWRRKEEQASRLAADRIRSGERGIYEDVEALRTLGERATLALVSNNRHETAEFVADHLPASFAAARGRDPTAAGWRRRKPKPDYLLETLAELDVDGGLYVGDRETDVIAAEEAGLEAAYLRRPHNADEPLPAGATYELESLSELAGILDGRHEE</sequence>
<dbReference type="InterPro" id="IPR050155">
    <property type="entry name" value="HAD-like_hydrolase_sf"/>
</dbReference>
<comment type="similarity">
    <text evidence="1">Belongs to the HAD-like hydrolase superfamily.</text>
</comment>
<organism evidence="2 3">
    <name type="scientific">Natronococcus pandeyae</name>
    <dbReference type="NCBI Taxonomy" id="2055836"/>
    <lineage>
        <taxon>Archaea</taxon>
        <taxon>Methanobacteriati</taxon>
        <taxon>Methanobacteriota</taxon>
        <taxon>Stenosarchaea group</taxon>
        <taxon>Halobacteria</taxon>
        <taxon>Halobacteriales</taxon>
        <taxon>Natrialbaceae</taxon>
        <taxon>Natronococcus</taxon>
    </lineage>
</organism>
<dbReference type="NCBIfam" id="TIGR01549">
    <property type="entry name" value="HAD-SF-IA-v1"/>
    <property type="match status" value="1"/>
</dbReference>
<dbReference type="OrthoDB" id="115864at2157"/>
<dbReference type="InterPro" id="IPR006439">
    <property type="entry name" value="HAD-SF_hydro_IA"/>
</dbReference>
<dbReference type="PANTHER" id="PTHR43434:SF1">
    <property type="entry name" value="PHOSPHOGLYCOLATE PHOSPHATASE"/>
    <property type="match status" value="1"/>
</dbReference>
<dbReference type="EMBL" id="PHNJ01000001">
    <property type="protein sequence ID" value="TYL40503.1"/>
    <property type="molecule type" value="Genomic_DNA"/>
</dbReference>
<evidence type="ECO:0000256" key="1">
    <source>
        <dbReference type="ARBA" id="ARBA00007958"/>
    </source>
</evidence>
<dbReference type="GO" id="GO:0008967">
    <property type="term" value="F:phosphoglycolate phosphatase activity"/>
    <property type="evidence" value="ECO:0007669"/>
    <property type="project" value="TreeGrafter"/>
</dbReference>
<dbReference type="Proteomes" id="UP000766904">
    <property type="component" value="Unassembled WGS sequence"/>
</dbReference>
<dbReference type="InterPro" id="IPR023214">
    <property type="entry name" value="HAD_sf"/>
</dbReference>
<dbReference type="AlphaFoldDB" id="A0A8J8Q8J3"/>
<evidence type="ECO:0000313" key="3">
    <source>
        <dbReference type="Proteomes" id="UP000766904"/>
    </source>
</evidence>
<dbReference type="SUPFAM" id="SSF56784">
    <property type="entry name" value="HAD-like"/>
    <property type="match status" value="1"/>
</dbReference>
<dbReference type="Pfam" id="PF00702">
    <property type="entry name" value="Hydrolase"/>
    <property type="match status" value="1"/>
</dbReference>